<evidence type="ECO:0000313" key="1">
    <source>
        <dbReference type="EMBL" id="TCC98425.1"/>
    </source>
</evidence>
<dbReference type="OrthoDB" id="9816424at2"/>
<dbReference type="Gene3D" id="3.40.50.1110">
    <property type="entry name" value="SGNH hydrolase"/>
    <property type="match status" value="1"/>
</dbReference>
<dbReference type="GO" id="GO:0016788">
    <property type="term" value="F:hydrolase activity, acting on ester bonds"/>
    <property type="evidence" value="ECO:0007669"/>
    <property type="project" value="UniProtKB-ARBA"/>
</dbReference>
<name>A0A4R0NDQ1_9SPHI</name>
<keyword evidence="2" id="KW-1185">Reference proteome</keyword>
<proteinExistence type="predicted"/>
<dbReference type="PANTHER" id="PTHR41244:SF1">
    <property type="entry name" value="GLYCOSYLTRANSFERASE"/>
    <property type="match status" value="1"/>
</dbReference>
<dbReference type="InterPro" id="IPR032719">
    <property type="entry name" value="WbsX"/>
</dbReference>
<dbReference type="PANTHER" id="PTHR41244">
    <property type="entry name" value="RHAMNAN SYNTHESIS F"/>
    <property type="match status" value="1"/>
</dbReference>
<gene>
    <name evidence="1" type="ORF">EZ444_03830</name>
</gene>
<dbReference type="SUPFAM" id="SSF52266">
    <property type="entry name" value="SGNH hydrolase"/>
    <property type="match status" value="1"/>
</dbReference>
<accession>A0A4R0NDQ1</accession>
<dbReference type="AlphaFoldDB" id="A0A4R0NDQ1"/>
<dbReference type="Proteomes" id="UP000291117">
    <property type="component" value="Unassembled WGS sequence"/>
</dbReference>
<sequence length="566" mass="64018">MLNSRFYMKTILTKRIFSLLLMYGVFFCANAVFAQKNAIEKYKNVLILGNSITRHGPKPQIGWNGDWGMAASAKDSDYVHLLITKFKAINPNISVQFKNIADYERAFWNYNLSQLDALRQLKAELIILRLGENIEPKTLKTQDFKKHYDGLINYLTSNNPKAKILHASSFWKKELVAQDIQAVSTARGDQFVNLSELSKDSTNMAYHLFKDRGVGAHPSDKGMKAIADKIWGEIYGPTSSASISLGAYYFDGWAGLTSHLTPELEHDFPERKPIWGWLTSKQKVVEQQMDLAVKSGISFFSFCWYFTTIDEFQGNPRNRALAFYLKAKNKGKLKYNLLVANHDNYIVGPQNWNYLCKYWIELFKNPLYLKVNGSPMLTFISTNSLIKSFGSSAKVNAALKEFRAMAKENGLTGVTVAICQYPDAKISQLVAECGFDVATGYNYHETGYQKNKTSVSIDSLEVGSVRTWNALKKSPLPLIPTITSNWDPRAWPIQYKHSPGYTGYSQKTVESSVKAVRKFMDDNPADITKERIALIYAWNEYGEGAWLTPSKVLKDSLLIGIKNGLK</sequence>
<comment type="caution">
    <text evidence="1">The sequence shown here is derived from an EMBL/GenBank/DDBJ whole genome shotgun (WGS) entry which is preliminary data.</text>
</comment>
<reference evidence="1 2" key="1">
    <citation type="submission" date="2019-02" db="EMBL/GenBank/DDBJ databases">
        <title>Pedobacter sp. RP-3-8 sp. nov., isolated from Arctic soil.</title>
        <authorList>
            <person name="Dahal R.H."/>
        </authorList>
    </citation>
    <scope>NUCLEOTIDE SEQUENCE [LARGE SCALE GENOMIC DNA]</scope>
    <source>
        <strain evidence="1 2">RP-3-8</strain>
    </source>
</reference>
<dbReference type="EMBL" id="SJSM01000002">
    <property type="protein sequence ID" value="TCC98425.1"/>
    <property type="molecule type" value="Genomic_DNA"/>
</dbReference>
<dbReference type="Pfam" id="PF14307">
    <property type="entry name" value="Glyco_tran_WbsX"/>
    <property type="match status" value="1"/>
</dbReference>
<organism evidence="1 2">
    <name type="scientific">Pedobacter hiemivivus</name>
    <dbReference type="NCBI Taxonomy" id="2530454"/>
    <lineage>
        <taxon>Bacteria</taxon>
        <taxon>Pseudomonadati</taxon>
        <taxon>Bacteroidota</taxon>
        <taxon>Sphingobacteriia</taxon>
        <taxon>Sphingobacteriales</taxon>
        <taxon>Sphingobacteriaceae</taxon>
        <taxon>Pedobacter</taxon>
    </lineage>
</organism>
<dbReference type="CDD" id="cd00229">
    <property type="entry name" value="SGNH_hydrolase"/>
    <property type="match status" value="1"/>
</dbReference>
<protein>
    <recommendedName>
        <fullName evidence="3">SGNH/GDSL hydrolase family protein</fullName>
    </recommendedName>
</protein>
<dbReference type="Gene3D" id="3.20.20.80">
    <property type="entry name" value="Glycosidases"/>
    <property type="match status" value="1"/>
</dbReference>
<dbReference type="InterPro" id="IPR036514">
    <property type="entry name" value="SGNH_hydro_sf"/>
</dbReference>
<evidence type="ECO:0000313" key="2">
    <source>
        <dbReference type="Proteomes" id="UP000291117"/>
    </source>
</evidence>
<evidence type="ECO:0008006" key="3">
    <source>
        <dbReference type="Google" id="ProtNLM"/>
    </source>
</evidence>